<evidence type="ECO:0000256" key="3">
    <source>
        <dbReference type="ARBA" id="ARBA00022448"/>
    </source>
</evidence>
<evidence type="ECO:0000313" key="12">
    <source>
        <dbReference type="EMBL" id="MBB5759586.1"/>
    </source>
</evidence>
<comment type="subcellular location">
    <subcellularLocation>
        <location evidence="1">Cell membrane</location>
        <topology evidence="1">Multi-pass membrane protein</topology>
    </subcellularLocation>
</comment>
<keyword evidence="3" id="KW-0813">Transport</keyword>
<evidence type="ECO:0000256" key="8">
    <source>
        <dbReference type="ARBA" id="ARBA00022989"/>
    </source>
</evidence>
<dbReference type="Gene3D" id="1.20.58.340">
    <property type="entry name" value="Magnesium transport protein CorA, transmembrane region"/>
    <property type="match status" value="2"/>
</dbReference>
<evidence type="ECO:0000256" key="5">
    <source>
        <dbReference type="ARBA" id="ARBA00022519"/>
    </source>
</evidence>
<evidence type="ECO:0000256" key="7">
    <source>
        <dbReference type="ARBA" id="ARBA00022833"/>
    </source>
</evidence>
<feature type="transmembrane region" description="Helical" evidence="11">
    <location>
        <begin position="284"/>
        <end position="304"/>
    </location>
</feature>
<dbReference type="PANTHER" id="PTHR46494">
    <property type="entry name" value="CORA FAMILY METAL ION TRANSPORTER (EUROFUNG)"/>
    <property type="match status" value="1"/>
</dbReference>
<dbReference type="InterPro" id="IPR045861">
    <property type="entry name" value="CorA_cytoplasmic_dom"/>
</dbReference>
<accession>A0A840ZPP3</accession>
<dbReference type="AlphaFoldDB" id="A0A840ZPP3"/>
<dbReference type="GO" id="GO:0050897">
    <property type="term" value="F:cobalt ion binding"/>
    <property type="evidence" value="ECO:0007669"/>
    <property type="project" value="TreeGrafter"/>
</dbReference>
<keyword evidence="8 11" id="KW-1133">Transmembrane helix</keyword>
<dbReference type="SUPFAM" id="SSF144083">
    <property type="entry name" value="Magnesium transport protein CorA, transmembrane region"/>
    <property type="match status" value="1"/>
</dbReference>
<comment type="similarity">
    <text evidence="2">Belongs to the CorA metal ion transporter (MIT) (TC 1.A.35) family.</text>
</comment>
<dbReference type="Pfam" id="PF01544">
    <property type="entry name" value="CorA"/>
    <property type="match status" value="1"/>
</dbReference>
<dbReference type="Proteomes" id="UP000583454">
    <property type="component" value="Unassembled WGS sequence"/>
</dbReference>
<dbReference type="EMBL" id="JACHOP010000025">
    <property type="protein sequence ID" value="MBB5759586.1"/>
    <property type="molecule type" value="Genomic_DNA"/>
</dbReference>
<comment type="caution">
    <text evidence="12">The sequence shown here is derived from an EMBL/GenBank/DDBJ whole genome shotgun (WGS) entry which is preliminary data.</text>
</comment>
<evidence type="ECO:0000256" key="6">
    <source>
        <dbReference type="ARBA" id="ARBA00022692"/>
    </source>
</evidence>
<name>A0A840ZPP3_9HYPH</name>
<proteinExistence type="inferred from homology"/>
<dbReference type="RefSeq" id="WP_246390894.1">
    <property type="nucleotide sequence ID" value="NZ_JACHOP010000025.1"/>
</dbReference>
<evidence type="ECO:0000256" key="11">
    <source>
        <dbReference type="SAM" id="Phobius"/>
    </source>
</evidence>
<evidence type="ECO:0000256" key="4">
    <source>
        <dbReference type="ARBA" id="ARBA00022475"/>
    </source>
</evidence>
<keyword evidence="6 11" id="KW-0812">Transmembrane</keyword>
<keyword evidence="13" id="KW-1185">Reference proteome</keyword>
<dbReference type="GO" id="GO:0000287">
    <property type="term" value="F:magnesium ion binding"/>
    <property type="evidence" value="ECO:0007669"/>
    <property type="project" value="TreeGrafter"/>
</dbReference>
<dbReference type="Gene3D" id="3.30.460.20">
    <property type="entry name" value="CorA soluble domain-like"/>
    <property type="match status" value="1"/>
</dbReference>
<keyword evidence="5" id="KW-0997">Cell inner membrane</keyword>
<dbReference type="InterPro" id="IPR045863">
    <property type="entry name" value="CorA_TM1_TM2"/>
</dbReference>
<sequence>MDQAILAAPLLCEPSLPGLLWAMQFDRTGRARVLAPGEPVPERPVDGFLWLHLNLVDARLSTLIAEGRFGPPDLAAAAFAADPHQRVAIEDAHVGGVVADLVRAGMEDRQRPGPDAAGRVHFVMAETLLVTGRRHPIQGPDAAHDAATAGRRFPGPAALLEHLVGGVVAETARTVAHRGDELDEIEDHVLDDGVRDESRRLGPIRREAVRLRRHLLGLRSVFHRLEQEEDEGLPEPVLSTAARMAQRLDDLDRDMLVLAERSRLLQDELAAQLARASNRQLHTLSILTALFLPPTLVTGLFGMNTKGLPFSEFEDGSTLAMLLAVASAAAVFLLIRRMGIGPSRER</sequence>
<dbReference type="PANTHER" id="PTHR46494:SF3">
    <property type="entry name" value="ZINC TRANSPORT PROTEIN ZNTB"/>
    <property type="match status" value="1"/>
</dbReference>
<feature type="transmembrane region" description="Helical" evidence="11">
    <location>
        <begin position="316"/>
        <end position="335"/>
    </location>
</feature>
<dbReference type="GO" id="GO:0015095">
    <property type="term" value="F:magnesium ion transmembrane transporter activity"/>
    <property type="evidence" value="ECO:0007669"/>
    <property type="project" value="TreeGrafter"/>
</dbReference>
<keyword evidence="7" id="KW-0862">Zinc</keyword>
<evidence type="ECO:0000256" key="9">
    <source>
        <dbReference type="ARBA" id="ARBA00023065"/>
    </source>
</evidence>
<organism evidence="12 13">
    <name type="scientific">Methylorubrum rhodinum</name>
    <dbReference type="NCBI Taxonomy" id="29428"/>
    <lineage>
        <taxon>Bacteria</taxon>
        <taxon>Pseudomonadati</taxon>
        <taxon>Pseudomonadota</taxon>
        <taxon>Alphaproteobacteria</taxon>
        <taxon>Hyphomicrobiales</taxon>
        <taxon>Methylobacteriaceae</taxon>
        <taxon>Methylorubrum</taxon>
    </lineage>
</organism>
<dbReference type="GO" id="GO:0005886">
    <property type="term" value="C:plasma membrane"/>
    <property type="evidence" value="ECO:0007669"/>
    <property type="project" value="UniProtKB-SubCell"/>
</dbReference>
<evidence type="ECO:0000256" key="1">
    <source>
        <dbReference type="ARBA" id="ARBA00004651"/>
    </source>
</evidence>
<dbReference type="InterPro" id="IPR002523">
    <property type="entry name" value="MgTranspt_CorA/ZnTranspt_ZntB"/>
</dbReference>
<evidence type="ECO:0000256" key="2">
    <source>
        <dbReference type="ARBA" id="ARBA00009765"/>
    </source>
</evidence>
<evidence type="ECO:0000313" key="13">
    <source>
        <dbReference type="Proteomes" id="UP000583454"/>
    </source>
</evidence>
<protein>
    <submittedName>
        <fullName evidence="12">Magnesium transporter/zinc transporter</fullName>
    </submittedName>
</protein>
<gene>
    <name evidence="12" type="ORF">HNR00_004320</name>
</gene>
<keyword evidence="10 11" id="KW-0472">Membrane</keyword>
<keyword evidence="4" id="KW-1003">Cell membrane</keyword>
<reference evidence="12 13" key="1">
    <citation type="submission" date="2020-08" db="EMBL/GenBank/DDBJ databases">
        <title>Genomic Encyclopedia of Type Strains, Phase IV (KMG-IV): sequencing the most valuable type-strain genomes for metagenomic binning, comparative biology and taxonomic classification.</title>
        <authorList>
            <person name="Goeker M."/>
        </authorList>
    </citation>
    <scope>NUCLEOTIDE SEQUENCE [LARGE SCALE GENOMIC DNA]</scope>
    <source>
        <strain evidence="12 13">DSM 2163</strain>
    </source>
</reference>
<keyword evidence="9" id="KW-0406">Ion transport</keyword>
<dbReference type="GO" id="GO:0015087">
    <property type="term" value="F:cobalt ion transmembrane transporter activity"/>
    <property type="evidence" value="ECO:0007669"/>
    <property type="project" value="TreeGrafter"/>
</dbReference>
<evidence type="ECO:0000256" key="10">
    <source>
        <dbReference type="ARBA" id="ARBA00023136"/>
    </source>
</evidence>
<dbReference type="SUPFAM" id="SSF143865">
    <property type="entry name" value="CorA soluble domain-like"/>
    <property type="match status" value="1"/>
</dbReference>